<organism evidence="2 3">
    <name type="scientific">Reticulibacter mediterranei</name>
    <dbReference type="NCBI Taxonomy" id="2778369"/>
    <lineage>
        <taxon>Bacteria</taxon>
        <taxon>Bacillati</taxon>
        <taxon>Chloroflexota</taxon>
        <taxon>Ktedonobacteria</taxon>
        <taxon>Ktedonobacterales</taxon>
        <taxon>Reticulibacteraceae</taxon>
        <taxon>Reticulibacter</taxon>
    </lineage>
</organism>
<dbReference type="Gene3D" id="2.40.10.10">
    <property type="entry name" value="Trypsin-like serine proteases"/>
    <property type="match status" value="2"/>
</dbReference>
<evidence type="ECO:0000313" key="3">
    <source>
        <dbReference type="Proteomes" id="UP000597444"/>
    </source>
</evidence>
<dbReference type="Proteomes" id="UP000597444">
    <property type="component" value="Unassembled WGS sequence"/>
</dbReference>
<dbReference type="InterPro" id="IPR009003">
    <property type="entry name" value="Peptidase_S1_PA"/>
</dbReference>
<dbReference type="EMBL" id="BNJK01000001">
    <property type="protein sequence ID" value="GHO96279.1"/>
    <property type="molecule type" value="Genomic_DNA"/>
</dbReference>
<name>A0A8J3N2M9_9CHLR</name>
<dbReference type="SUPFAM" id="SSF50494">
    <property type="entry name" value="Trypsin-like serine proteases"/>
    <property type="match status" value="1"/>
</dbReference>
<dbReference type="Pfam" id="PF13365">
    <property type="entry name" value="Trypsin_2"/>
    <property type="match status" value="1"/>
</dbReference>
<dbReference type="Pfam" id="PF19955">
    <property type="entry name" value="EAD1"/>
    <property type="match status" value="1"/>
</dbReference>
<protein>
    <recommendedName>
        <fullName evidence="1">Effector-associated domain-containing protein</fullName>
    </recommendedName>
</protein>
<comment type="caution">
    <text evidence="2">The sequence shown here is derived from an EMBL/GenBank/DDBJ whole genome shotgun (WGS) entry which is preliminary data.</text>
</comment>
<dbReference type="PANTHER" id="PTHR14389:SF3">
    <property type="entry name" value="PROTEIN FAM111A-LIKE"/>
    <property type="match status" value="1"/>
</dbReference>
<evidence type="ECO:0000313" key="2">
    <source>
        <dbReference type="EMBL" id="GHO96279.1"/>
    </source>
</evidence>
<proteinExistence type="predicted"/>
<keyword evidence="3" id="KW-1185">Reference proteome</keyword>
<sequence length="366" mass="41396">MPRLLRKRLLPNQVSQFQKALLDAFDPISFDNMLQVDFGHRRESLYFGNFHMPDRVLGVINAVEDRSWTAELLLAAIHARPDDLELQEFASQFGLAYTKHSKKAFERIIYESHSMLDPDVWIKSLAELLPRVCRISYTSLGNNRITGTGFLVAPYIVMTNYHVMEDVIHNPALASRVRLRFDYKEDLDGNVLSSGTPYQLAHEWDYDHSEYSPIDTMPYPGGNVPESEQLDYALLCVKGTPGKDHVQNLSSTTRGWITLPDDVNLVPNTPLAILQYPGIPNLMLAIETSGIMTTNSNLTRVRYSTNTVEGSSGAPCFDADWNLIALHHCGDPKYENFYKPQYNQGIPIIAICDLLNKRGKPLHLTN</sequence>
<dbReference type="InterPro" id="IPR045430">
    <property type="entry name" value="EAD1"/>
</dbReference>
<dbReference type="AlphaFoldDB" id="A0A8J3N2M9"/>
<gene>
    <name evidence="2" type="ORF">KSF_063270</name>
</gene>
<reference evidence="2" key="1">
    <citation type="submission" date="2020-10" db="EMBL/GenBank/DDBJ databases">
        <title>Taxonomic study of unclassified bacteria belonging to the class Ktedonobacteria.</title>
        <authorList>
            <person name="Yabe S."/>
            <person name="Wang C.M."/>
            <person name="Zheng Y."/>
            <person name="Sakai Y."/>
            <person name="Cavaletti L."/>
            <person name="Monciardini P."/>
            <person name="Donadio S."/>
        </authorList>
    </citation>
    <scope>NUCLEOTIDE SEQUENCE</scope>
    <source>
        <strain evidence="2">ID150040</strain>
    </source>
</reference>
<dbReference type="RefSeq" id="WP_220206917.1">
    <property type="nucleotide sequence ID" value="NZ_BNJK01000001.1"/>
</dbReference>
<feature type="domain" description="Effector-associated" evidence="1">
    <location>
        <begin position="9"/>
        <end position="93"/>
    </location>
</feature>
<accession>A0A8J3N2M9</accession>
<dbReference type="InterPro" id="IPR043504">
    <property type="entry name" value="Peptidase_S1_PA_chymotrypsin"/>
</dbReference>
<evidence type="ECO:0000259" key="1">
    <source>
        <dbReference type="Pfam" id="PF19955"/>
    </source>
</evidence>
<dbReference type="PANTHER" id="PTHR14389">
    <property type="entry name" value="SI:CH1073-475A24.1"/>
    <property type="match status" value="1"/>
</dbReference>